<organism evidence="2">
    <name type="scientific">Rhizophora mucronata</name>
    <name type="common">Asiatic mangrove</name>
    <dbReference type="NCBI Taxonomy" id="61149"/>
    <lineage>
        <taxon>Eukaryota</taxon>
        <taxon>Viridiplantae</taxon>
        <taxon>Streptophyta</taxon>
        <taxon>Embryophyta</taxon>
        <taxon>Tracheophyta</taxon>
        <taxon>Spermatophyta</taxon>
        <taxon>Magnoliopsida</taxon>
        <taxon>eudicotyledons</taxon>
        <taxon>Gunneridae</taxon>
        <taxon>Pentapetalae</taxon>
        <taxon>rosids</taxon>
        <taxon>fabids</taxon>
        <taxon>Malpighiales</taxon>
        <taxon>Rhizophoraceae</taxon>
        <taxon>Rhizophora</taxon>
    </lineage>
</organism>
<reference evidence="2" key="1">
    <citation type="submission" date="2018-02" db="EMBL/GenBank/DDBJ databases">
        <title>Rhizophora mucronata_Transcriptome.</title>
        <authorList>
            <person name="Meera S.P."/>
            <person name="Sreeshan A."/>
            <person name="Augustine A."/>
        </authorList>
    </citation>
    <scope>NUCLEOTIDE SEQUENCE</scope>
    <source>
        <tissue evidence="2">Leaf</tissue>
    </source>
</reference>
<dbReference type="AlphaFoldDB" id="A0A2P2KU87"/>
<dbReference type="EMBL" id="GGEC01028769">
    <property type="protein sequence ID" value="MBX09253.1"/>
    <property type="molecule type" value="Transcribed_RNA"/>
</dbReference>
<protein>
    <submittedName>
        <fullName evidence="2">Uncharacterized protein</fullName>
    </submittedName>
</protein>
<proteinExistence type="predicted"/>
<sequence length="53" mass="5784">MLLVLSNGVGFPFLVFSPLLGVIDFAPSAQCGCWCLQNKFYVTTLLTALMQTN</sequence>
<evidence type="ECO:0000256" key="1">
    <source>
        <dbReference type="SAM" id="SignalP"/>
    </source>
</evidence>
<name>A0A2P2KU87_RHIMU</name>
<keyword evidence="1" id="KW-0732">Signal</keyword>
<feature type="chain" id="PRO_5015194897" evidence="1">
    <location>
        <begin position="32"/>
        <end position="53"/>
    </location>
</feature>
<accession>A0A2P2KU87</accession>
<evidence type="ECO:0000313" key="2">
    <source>
        <dbReference type="EMBL" id="MBX09253.1"/>
    </source>
</evidence>
<feature type="signal peptide" evidence="1">
    <location>
        <begin position="1"/>
        <end position="31"/>
    </location>
</feature>